<keyword evidence="10" id="KW-0333">Golgi apparatus</keyword>
<dbReference type="GO" id="GO:0050650">
    <property type="term" value="P:chondroitin sulfate proteoglycan biosynthetic process"/>
    <property type="evidence" value="ECO:0007669"/>
    <property type="project" value="TreeGrafter"/>
</dbReference>
<evidence type="ECO:0000313" key="16">
    <source>
        <dbReference type="EMBL" id="SNT68790.1"/>
    </source>
</evidence>
<evidence type="ECO:0000256" key="11">
    <source>
        <dbReference type="ARBA" id="ARBA00023136"/>
    </source>
</evidence>
<dbReference type="AlphaFoldDB" id="A0A239PMQ2"/>
<dbReference type="PANTHER" id="PTHR46025:SF3">
    <property type="entry name" value="XYLOSYLTRANSFERASE OXT"/>
    <property type="match status" value="1"/>
</dbReference>
<keyword evidence="3" id="KW-0328">Glycosyltransferase</keyword>
<evidence type="ECO:0000256" key="12">
    <source>
        <dbReference type="ARBA" id="ARBA00023157"/>
    </source>
</evidence>
<keyword evidence="12" id="KW-1015">Disulfide bond</keyword>
<dbReference type="GO" id="GO:0016020">
    <property type="term" value="C:membrane"/>
    <property type="evidence" value="ECO:0007669"/>
    <property type="project" value="InterPro"/>
</dbReference>
<keyword evidence="11" id="KW-0472">Membrane</keyword>
<dbReference type="GO" id="GO:0046872">
    <property type="term" value="F:metal ion binding"/>
    <property type="evidence" value="ECO:0007669"/>
    <property type="project" value="UniProtKB-KW"/>
</dbReference>
<reference evidence="16 17" key="1">
    <citation type="submission" date="2017-07" db="EMBL/GenBank/DDBJ databases">
        <authorList>
            <person name="Sun Z.S."/>
            <person name="Albrecht U."/>
            <person name="Echele G."/>
            <person name="Lee C.C."/>
        </authorList>
    </citation>
    <scope>NUCLEOTIDE SEQUENCE [LARGE SCALE GENOMIC DNA]</scope>
    <source>
        <strain evidence="16 17">DSM 14827</strain>
    </source>
</reference>
<evidence type="ECO:0000256" key="1">
    <source>
        <dbReference type="ARBA" id="ARBA00004323"/>
    </source>
</evidence>
<keyword evidence="8" id="KW-0735">Signal-anchor</keyword>
<dbReference type="GO" id="GO:0015012">
    <property type="term" value="P:heparan sulfate proteoglycan biosynthetic process"/>
    <property type="evidence" value="ECO:0007669"/>
    <property type="project" value="TreeGrafter"/>
</dbReference>
<keyword evidence="7" id="KW-0256">Endoplasmic reticulum</keyword>
<keyword evidence="9" id="KW-1133">Transmembrane helix</keyword>
<comment type="subcellular location">
    <subcellularLocation>
        <location evidence="2">Endoplasmic reticulum membrane</location>
        <topology evidence="2">Single-pass type II membrane protein</topology>
    </subcellularLocation>
    <subcellularLocation>
        <location evidence="1">Golgi apparatus membrane</location>
        <topology evidence="1">Single-pass type II membrane protein</topology>
    </subcellularLocation>
</comment>
<evidence type="ECO:0000256" key="3">
    <source>
        <dbReference type="ARBA" id="ARBA00022676"/>
    </source>
</evidence>
<keyword evidence="4" id="KW-0808">Transferase</keyword>
<proteinExistence type="predicted"/>
<evidence type="ECO:0000256" key="2">
    <source>
        <dbReference type="ARBA" id="ARBA00004648"/>
    </source>
</evidence>
<keyword evidence="6" id="KW-0479">Metal-binding</keyword>
<dbReference type="Proteomes" id="UP000198307">
    <property type="component" value="Unassembled WGS sequence"/>
</dbReference>
<sequence length="524" mass="60690">MARIAFILLTHKDPQGVIDQARRLTATGDFVSIHYDKSAPAEDFQMIHEALADNPSVVFANRRLRCGWGEWSLVAATLEALRTAERAFQHATHFYMLSGDCMPIKSAEYAHDFLDADDCDYIESFDFFDSDWIKTGIKEERLIYRHWFNERTQKKLFYASMDWQKRLGLARKTPEGLQIMIGSQWWCLRRQTVEAILKLIEEWPALLRFFRTTWIPDETFFQTLVAHLVPKTQMRTRTLTFLLFTDYGMPVTFHDDHFDLLLRQDFLFARKISAEALELRRRLGFTWQETGRDFPISAEGPRLYHFLTGRGRIGRRFAPRFWETDGSLGRSRVVHLIVCKKWHVAKRLTERIRSLTAIPAVDFVFNELDAAMPDLGGVASSLAKRERHRRALIKLLFEQYDTANLVLCLDTSALGMISDFAADRAETRILFVETEFDDDYLRGHIRRIGLANDTTAPDLYAQLIPVVRGDLEHEAELLKDMGLDHFETIAADRTIERNAEALKRFLDLSPEMAQNLAATPNLFD</sequence>
<evidence type="ECO:0000256" key="13">
    <source>
        <dbReference type="ARBA" id="ARBA00023180"/>
    </source>
</evidence>
<accession>A0A239PMQ2</accession>
<gene>
    <name evidence="16" type="ORF">SAMN05444959_101350</name>
</gene>
<keyword evidence="17" id="KW-1185">Reference proteome</keyword>
<dbReference type="RefSeq" id="WP_089342683.1">
    <property type="nucleotide sequence ID" value="NZ_CP067129.1"/>
</dbReference>
<dbReference type="InterPro" id="IPR043538">
    <property type="entry name" value="XYLT"/>
</dbReference>
<evidence type="ECO:0000259" key="15">
    <source>
        <dbReference type="Pfam" id="PF19350"/>
    </source>
</evidence>
<evidence type="ECO:0000256" key="9">
    <source>
        <dbReference type="ARBA" id="ARBA00022989"/>
    </source>
</evidence>
<evidence type="ECO:0000256" key="5">
    <source>
        <dbReference type="ARBA" id="ARBA00022692"/>
    </source>
</evidence>
<evidence type="ECO:0000256" key="14">
    <source>
        <dbReference type="ARBA" id="ARBA00042865"/>
    </source>
</evidence>
<keyword evidence="13" id="KW-0325">Glycoprotein</keyword>
<organism evidence="16 17">
    <name type="scientific">Paracoccus seriniphilus</name>
    <dbReference type="NCBI Taxonomy" id="184748"/>
    <lineage>
        <taxon>Bacteria</taxon>
        <taxon>Pseudomonadati</taxon>
        <taxon>Pseudomonadota</taxon>
        <taxon>Alphaproteobacteria</taxon>
        <taxon>Rhodobacterales</taxon>
        <taxon>Paracoccaceae</taxon>
        <taxon>Paracoccus</taxon>
    </lineage>
</organism>
<evidence type="ECO:0000256" key="8">
    <source>
        <dbReference type="ARBA" id="ARBA00022968"/>
    </source>
</evidence>
<dbReference type="PANTHER" id="PTHR46025">
    <property type="entry name" value="XYLOSYLTRANSFERASE OXT"/>
    <property type="match status" value="1"/>
</dbReference>
<evidence type="ECO:0000256" key="10">
    <source>
        <dbReference type="ARBA" id="ARBA00023034"/>
    </source>
</evidence>
<dbReference type="Pfam" id="PF19350">
    <property type="entry name" value="DUF5928"/>
    <property type="match status" value="1"/>
</dbReference>
<feature type="domain" description="DUF5928" evidence="15">
    <location>
        <begin position="270"/>
        <end position="523"/>
    </location>
</feature>
<evidence type="ECO:0000313" key="17">
    <source>
        <dbReference type="Proteomes" id="UP000198307"/>
    </source>
</evidence>
<dbReference type="InterPro" id="IPR045972">
    <property type="entry name" value="DUF5928"/>
</dbReference>
<dbReference type="EMBL" id="FZQB01000001">
    <property type="protein sequence ID" value="SNT68790.1"/>
    <property type="molecule type" value="Genomic_DNA"/>
</dbReference>
<protein>
    <recommendedName>
        <fullName evidence="14">Peptide O-xylosyltransferase</fullName>
    </recommendedName>
</protein>
<dbReference type="GO" id="GO:0030158">
    <property type="term" value="F:protein xylosyltransferase activity"/>
    <property type="evidence" value="ECO:0007669"/>
    <property type="project" value="InterPro"/>
</dbReference>
<dbReference type="Pfam" id="PF02485">
    <property type="entry name" value="Branch"/>
    <property type="match status" value="1"/>
</dbReference>
<name>A0A239PMQ2_9RHOB</name>
<evidence type="ECO:0000256" key="6">
    <source>
        <dbReference type="ARBA" id="ARBA00022723"/>
    </source>
</evidence>
<dbReference type="OrthoDB" id="7943907at2"/>
<evidence type="ECO:0000256" key="7">
    <source>
        <dbReference type="ARBA" id="ARBA00022824"/>
    </source>
</evidence>
<keyword evidence="5" id="KW-0812">Transmembrane</keyword>
<dbReference type="InterPro" id="IPR003406">
    <property type="entry name" value="Glyco_trans_14"/>
</dbReference>
<evidence type="ECO:0000256" key="4">
    <source>
        <dbReference type="ARBA" id="ARBA00022679"/>
    </source>
</evidence>